<dbReference type="GO" id="GO:0005886">
    <property type="term" value="C:plasma membrane"/>
    <property type="evidence" value="ECO:0007669"/>
    <property type="project" value="UniProtKB-SubCell"/>
</dbReference>
<evidence type="ECO:0000256" key="8">
    <source>
        <dbReference type="ARBA" id="ARBA00023136"/>
    </source>
</evidence>
<evidence type="ECO:0000256" key="10">
    <source>
        <dbReference type="RuleBase" id="RU366002"/>
    </source>
</evidence>
<comment type="function">
    <text evidence="10">Na(+)/H(+) antiporter that extrudes sodium in exchange for external protons.</text>
</comment>
<evidence type="ECO:0000256" key="4">
    <source>
        <dbReference type="ARBA" id="ARBA00022692"/>
    </source>
</evidence>
<dbReference type="Pfam" id="PF00999">
    <property type="entry name" value="Na_H_Exchanger"/>
    <property type="match status" value="1"/>
</dbReference>
<feature type="domain" description="Cation/H+ exchanger transmembrane" evidence="12">
    <location>
        <begin position="12"/>
        <end position="420"/>
    </location>
</feature>
<dbReference type="PANTHER" id="PTHR10110">
    <property type="entry name" value="SODIUM/HYDROGEN EXCHANGER"/>
    <property type="match status" value="1"/>
</dbReference>
<keyword evidence="8 10" id="KW-0472">Membrane</keyword>
<dbReference type="GO" id="GO:0051453">
    <property type="term" value="P:regulation of intracellular pH"/>
    <property type="evidence" value="ECO:0007669"/>
    <property type="project" value="TreeGrafter"/>
</dbReference>
<feature type="transmembrane region" description="Helical" evidence="10">
    <location>
        <begin position="277"/>
        <end position="297"/>
    </location>
</feature>
<keyword evidence="3" id="KW-1003">Cell membrane</keyword>
<dbReference type="NCBIfam" id="TIGR00831">
    <property type="entry name" value="a_cpa1"/>
    <property type="match status" value="1"/>
</dbReference>
<dbReference type="Gene3D" id="6.10.140.1330">
    <property type="match status" value="1"/>
</dbReference>
<keyword evidence="6 10" id="KW-0915">Sodium</keyword>
<protein>
    <submittedName>
        <fullName evidence="13">Na+/H+ antiporter</fullName>
    </submittedName>
</protein>
<comment type="similarity">
    <text evidence="10">Belongs to the monovalent cation:proton antiporter 1 (CPA1) transporter (TC 2.A.36) family.</text>
</comment>
<comment type="caution">
    <text evidence="10">Lacks conserved residue(s) required for the propagation of feature annotation.</text>
</comment>
<feature type="transmembrane region" description="Helical" evidence="10">
    <location>
        <begin position="110"/>
        <end position="132"/>
    </location>
</feature>
<dbReference type="PANTHER" id="PTHR10110:SF86">
    <property type="entry name" value="SODIUM_HYDROGEN EXCHANGER 7"/>
    <property type="match status" value="1"/>
</dbReference>
<evidence type="ECO:0000259" key="12">
    <source>
        <dbReference type="Pfam" id="PF00999"/>
    </source>
</evidence>
<evidence type="ECO:0000256" key="5">
    <source>
        <dbReference type="ARBA" id="ARBA00022989"/>
    </source>
</evidence>
<organism evidence="13 14">
    <name type="scientific">Mesorhizobium denitrificans</name>
    <dbReference type="NCBI Taxonomy" id="2294114"/>
    <lineage>
        <taxon>Bacteria</taxon>
        <taxon>Pseudomonadati</taxon>
        <taxon>Pseudomonadota</taxon>
        <taxon>Alphaproteobacteria</taxon>
        <taxon>Hyphomicrobiales</taxon>
        <taxon>Phyllobacteriaceae</taxon>
        <taxon>Mesorhizobium</taxon>
    </lineage>
</organism>
<feature type="transmembrane region" description="Helical" evidence="10">
    <location>
        <begin position="217"/>
        <end position="234"/>
    </location>
</feature>
<keyword evidence="2 10" id="KW-0813">Transport</keyword>
<keyword evidence="14" id="KW-1185">Reference proteome</keyword>
<feature type="transmembrane region" description="Helical" evidence="10">
    <location>
        <begin position="81"/>
        <end position="104"/>
    </location>
</feature>
<accession>A0A371X8M2</accession>
<comment type="subcellular location">
    <subcellularLocation>
        <location evidence="10">Cell inner membrane</location>
        <topology evidence="10">Multi-pass membrane protein</topology>
    </subcellularLocation>
    <subcellularLocation>
        <location evidence="1">Cell membrane</location>
        <topology evidence="1">Multi-pass membrane protein</topology>
    </subcellularLocation>
</comment>
<sequence length="551" mass="59114">MATVTLILVLLLTVAVSGLLIRFVKIPLPILQIILGVILALGGMNISMNPELFMLIFVPPLLFLDGHLAPKRELRELMYPILGLAFGLSLITTLVFGYALNWLIPAVPLPIAFALAAVLSPTDAVAVSAIVDKERVSARVFHALEGESLLNDATGLVIFRYAVAAALTGQFSLVDTAGSFVGAVTGGVFCGLFVFWGTAALLTYVARVGEVRPQVQVVLVMLVPFAAYLLAEYFHASGVLASVTAGLSFGVSSLLSLRHLPLNLPLSVPARMQNAALTELLSFIFNGAIFILLGLQLPEIIRRTPPELSLYGSRPEPFLAVLVLTIILLLIRYIWIDQTSNIRAWIAKRRGINRPRLSYVGKLVMAFAGVRGAITLAGILSLPLAMPDGTPFPARDLVIYIAAGVIICSMIIASLALPPLIGHMPLESSDVLANEERSARLAAAEAAIAKIEELAETATDSVEEAEARRSVAAQLVATYRQRIISMQAGALAARTVSPVMTEMQQAALVAERAVLVQLAARDEINDTTMREILSEITMQQALHGGRKNPLK</sequence>
<keyword evidence="7 10" id="KW-0406">Ion transport</keyword>
<feature type="transmembrane region" description="Helical" evidence="10">
    <location>
        <begin position="357"/>
        <end position="385"/>
    </location>
</feature>
<dbReference type="EMBL" id="QURN01000015">
    <property type="protein sequence ID" value="RFC65589.1"/>
    <property type="molecule type" value="Genomic_DNA"/>
</dbReference>
<feature type="transmembrane region" description="Helical" evidence="10">
    <location>
        <begin position="240"/>
        <end position="257"/>
    </location>
</feature>
<gene>
    <name evidence="13" type="ORF">DY251_17515</name>
</gene>
<evidence type="ECO:0000256" key="3">
    <source>
        <dbReference type="ARBA" id="ARBA00022475"/>
    </source>
</evidence>
<comment type="caution">
    <text evidence="13">The sequence shown here is derived from an EMBL/GenBank/DDBJ whole genome shotgun (WGS) entry which is preliminary data.</text>
</comment>
<dbReference type="InterPro" id="IPR004705">
    <property type="entry name" value="Cation/H_exchanger_CPA1_bac"/>
</dbReference>
<feature type="transmembrane region" description="Helical" evidence="10">
    <location>
        <begin position="153"/>
        <end position="174"/>
    </location>
</feature>
<feature type="transmembrane region" description="Helical" evidence="10">
    <location>
        <begin position="180"/>
        <end position="205"/>
    </location>
</feature>
<keyword evidence="11" id="KW-0175">Coiled coil</keyword>
<feature type="transmembrane region" description="Helical" evidence="10">
    <location>
        <begin position="6"/>
        <end position="23"/>
    </location>
</feature>
<evidence type="ECO:0000256" key="11">
    <source>
        <dbReference type="SAM" id="Coils"/>
    </source>
</evidence>
<evidence type="ECO:0000256" key="9">
    <source>
        <dbReference type="ARBA" id="ARBA00023201"/>
    </source>
</evidence>
<dbReference type="GO" id="GO:0015386">
    <property type="term" value="F:potassium:proton antiporter activity"/>
    <property type="evidence" value="ECO:0007669"/>
    <property type="project" value="TreeGrafter"/>
</dbReference>
<evidence type="ECO:0000313" key="13">
    <source>
        <dbReference type="EMBL" id="RFC65589.1"/>
    </source>
</evidence>
<dbReference type="InterPro" id="IPR006153">
    <property type="entry name" value="Cation/H_exchanger_TM"/>
</dbReference>
<name>A0A371X8M2_9HYPH</name>
<feature type="coiled-coil region" evidence="11">
    <location>
        <begin position="434"/>
        <end position="468"/>
    </location>
</feature>
<dbReference type="RefSeq" id="WP_116625200.1">
    <property type="nucleotide sequence ID" value="NZ_QURN01000015.1"/>
</dbReference>
<keyword evidence="4 10" id="KW-0812">Transmembrane</keyword>
<keyword evidence="10" id="KW-0997">Cell inner membrane</keyword>
<proteinExistence type="inferred from homology"/>
<keyword evidence="5 10" id="KW-1133">Transmembrane helix</keyword>
<feature type="transmembrane region" description="Helical" evidence="10">
    <location>
        <begin position="30"/>
        <end position="46"/>
    </location>
</feature>
<evidence type="ECO:0000256" key="2">
    <source>
        <dbReference type="ARBA" id="ARBA00022448"/>
    </source>
</evidence>
<dbReference type="GO" id="GO:0015385">
    <property type="term" value="F:sodium:proton antiporter activity"/>
    <property type="evidence" value="ECO:0007669"/>
    <property type="project" value="InterPro"/>
</dbReference>
<dbReference type="InterPro" id="IPR018422">
    <property type="entry name" value="Cation/H_exchanger_CPA1"/>
</dbReference>
<evidence type="ECO:0000256" key="1">
    <source>
        <dbReference type="ARBA" id="ARBA00004651"/>
    </source>
</evidence>
<evidence type="ECO:0000313" key="14">
    <source>
        <dbReference type="Proteomes" id="UP000262379"/>
    </source>
</evidence>
<reference evidence="14" key="1">
    <citation type="submission" date="2018-08" db="EMBL/GenBank/DDBJ databases">
        <authorList>
            <person name="Im W.T."/>
        </authorList>
    </citation>
    <scope>NUCLEOTIDE SEQUENCE [LARGE SCALE GENOMIC DNA]</scope>
    <source>
        <strain evidence="14">LA-28</strain>
    </source>
</reference>
<keyword evidence="10" id="KW-0050">Antiport</keyword>
<dbReference type="GO" id="GO:0098719">
    <property type="term" value="P:sodium ion import across plasma membrane"/>
    <property type="evidence" value="ECO:0007669"/>
    <property type="project" value="TreeGrafter"/>
</dbReference>
<dbReference type="AlphaFoldDB" id="A0A371X8M2"/>
<feature type="transmembrane region" description="Helical" evidence="10">
    <location>
        <begin position="317"/>
        <end position="336"/>
    </location>
</feature>
<keyword evidence="9 10" id="KW-0739">Sodium transport</keyword>
<evidence type="ECO:0000256" key="7">
    <source>
        <dbReference type="ARBA" id="ARBA00023065"/>
    </source>
</evidence>
<feature type="transmembrane region" description="Helical" evidence="10">
    <location>
        <begin position="52"/>
        <end position="69"/>
    </location>
</feature>
<dbReference type="Proteomes" id="UP000262379">
    <property type="component" value="Unassembled WGS sequence"/>
</dbReference>
<feature type="transmembrane region" description="Helical" evidence="10">
    <location>
        <begin position="397"/>
        <end position="417"/>
    </location>
</feature>
<evidence type="ECO:0000256" key="6">
    <source>
        <dbReference type="ARBA" id="ARBA00023053"/>
    </source>
</evidence>